<accession>A0A1I4PYA8</accession>
<dbReference type="AlphaFoldDB" id="A0A1I4PYA8"/>
<dbReference type="RefSeq" id="WP_093473549.1">
    <property type="nucleotide sequence ID" value="NZ_FOUI01000003.1"/>
</dbReference>
<name>A0A1I4PYA8_9GAMM</name>
<evidence type="ECO:0000256" key="3">
    <source>
        <dbReference type="ARBA" id="ARBA00013194"/>
    </source>
</evidence>
<evidence type="ECO:0000256" key="5">
    <source>
        <dbReference type="PROSITE-ProRule" id="PRU00278"/>
    </source>
</evidence>
<evidence type="ECO:0000313" key="7">
    <source>
        <dbReference type="EMBL" id="SFM32802.1"/>
    </source>
</evidence>
<dbReference type="PROSITE" id="PS50198">
    <property type="entry name" value="PPIC_PPIASE_2"/>
    <property type="match status" value="1"/>
</dbReference>
<dbReference type="Pfam" id="PF00639">
    <property type="entry name" value="Rotamase"/>
    <property type="match status" value="1"/>
</dbReference>
<dbReference type="Proteomes" id="UP000243629">
    <property type="component" value="Unassembled WGS sequence"/>
</dbReference>
<dbReference type="EC" id="5.2.1.8" evidence="3"/>
<reference evidence="8" key="1">
    <citation type="submission" date="2016-10" db="EMBL/GenBank/DDBJ databases">
        <authorList>
            <person name="Varghese N."/>
            <person name="Submissions S."/>
        </authorList>
    </citation>
    <scope>NUCLEOTIDE SEQUENCE [LARGE SCALE GENOMIC DNA]</scope>
    <source>
        <strain evidence="8">DSM 24213</strain>
    </source>
</reference>
<evidence type="ECO:0000256" key="4">
    <source>
        <dbReference type="ARBA" id="ARBA00023110"/>
    </source>
</evidence>
<dbReference type="OrthoDB" id="9769613at2"/>
<dbReference type="InterPro" id="IPR050245">
    <property type="entry name" value="PrsA_foldase"/>
</dbReference>
<gene>
    <name evidence="7" type="ORF">SAMN05216217_103181</name>
</gene>
<dbReference type="PROSITE" id="PS01096">
    <property type="entry name" value="PPIC_PPIASE_1"/>
    <property type="match status" value="1"/>
</dbReference>
<keyword evidence="5 7" id="KW-0413">Isomerase</keyword>
<organism evidence="7 8">
    <name type="scientific">Halopseudomonas yangmingensis</name>
    <dbReference type="NCBI Taxonomy" id="1720063"/>
    <lineage>
        <taxon>Bacteria</taxon>
        <taxon>Pseudomonadati</taxon>
        <taxon>Pseudomonadota</taxon>
        <taxon>Gammaproteobacteria</taxon>
        <taxon>Pseudomonadales</taxon>
        <taxon>Pseudomonadaceae</taxon>
        <taxon>Halopseudomonas</taxon>
    </lineage>
</organism>
<protein>
    <recommendedName>
        <fullName evidence="3">peptidylprolyl isomerase</fullName>
        <ecNumber evidence="3">5.2.1.8</ecNumber>
    </recommendedName>
</protein>
<dbReference type="InterPro" id="IPR046357">
    <property type="entry name" value="PPIase_dom_sf"/>
</dbReference>
<dbReference type="Gene3D" id="3.10.50.40">
    <property type="match status" value="1"/>
</dbReference>
<proteinExistence type="inferred from homology"/>
<comment type="similarity">
    <text evidence="2">Belongs to the PpiC/parvulin rotamase family.</text>
</comment>
<comment type="catalytic activity">
    <reaction evidence="1">
        <text>[protein]-peptidylproline (omega=180) = [protein]-peptidylproline (omega=0)</text>
        <dbReference type="Rhea" id="RHEA:16237"/>
        <dbReference type="Rhea" id="RHEA-COMP:10747"/>
        <dbReference type="Rhea" id="RHEA-COMP:10748"/>
        <dbReference type="ChEBI" id="CHEBI:83833"/>
        <dbReference type="ChEBI" id="CHEBI:83834"/>
        <dbReference type="EC" id="5.2.1.8"/>
    </reaction>
</comment>
<keyword evidence="4 5" id="KW-0697">Rotamase</keyword>
<dbReference type="EMBL" id="FOUI01000003">
    <property type="protein sequence ID" value="SFM32802.1"/>
    <property type="molecule type" value="Genomic_DNA"/>
</dbReference>
<dbReference type="InterPro" id="IPR000297">
    <property type="entry name" value="PPIase_PpiC"/>
</dbReference>
<dbReference type="InterPro" id="IPR023058">
    <property type="entry name" value="PPIase_PpiC_CS"/>
</dbReference>
<evidence type="ECO:0000256" key="1">
    <source>
        <dbReference type="ARBA" id="ARBA00000971"/>
    </source>
</evidence>
<evidence type="ECO:0000313" key="8">
    <source>
        <dbReference type="Proteomes" id="UP000243629"/>
    </source>
</evidence>
<evidence type="ECO:0000259" key="6">
    <source>
        <dbReference type="PROSITE" id="PS50198"/>
    </source>
</evidence>
<dbReference type="PANTHER" id="PTHR47245:SF2">
    <property type="entry name" value="PEPTIDYL-PROLYL CIS-TRANS ISOMERASE HP_0175-RELATED"/>
    <property type="match status" value="1"/>
</dbReference>
<dbReference type="STRING" id="1720063.SAMN05216217_103181"/>
<feature type="domain" description="PpiC" evidence="6">
    <location>
        <begin position="115"/>
        <end position="216"/>
    </location>
</feature>
<evidence type="ECO:0000256" key="2">
    <source>
        <dbReference type="ARBA" id="ARBA00007656"/>
    </source>
</evidence>
<dbReference type="GO" id="GO:0003755">
    <property type="term" value="F:peptidyl-prolyl cis-trans isomerase activity"/>
    <property type="evidence" value="ECO:0007669"/>
    <property type="project" value="UniProtKB-KW"/>
</dbReference>
<sequence>MNNSAIIATSERPEWPDVRVNGVALDPQAIAREMQYHPAENRDDAVYLAAQALVIQTLLEQRASALGLNVECHEGETEHDALVRCLLEREVQIPLADEDSLQRFYQANQARYQTAPLVAARHILLAAAPDDEIERSRLGEAAAEIIQQLKANPDRFADLAKRHSGCPSKEQGGALGQISKGQTVPEFERQLLRLEEGLCERPLESRYGLHIVFVDQRIDGRQLPFEMVRDAISEELDGRVWQKAVVQYLETLIGEADIKGIQLRAADSPLVQ</sequence>
<keyword evidence="8" id="KW-1185">Reference proteome</keyword>
<dbReference type="SUPFAM" id="SSF54534">
    <property type="entry name" value="FKBP-like"/>
    <property type="match status" value="1"/>
</dbReference>
<dbReference type="PANTHER" id="PTHR47245">
    <property type="entry name" value="PEPTIDYLPROLYL ISOMERASE"/>
    <property type="match status" value="1"/>
</dbReference>